<keyword evidence="9 18" id="KW-0862">Zinc</keyword>
<keyword evidence="10 18" id="KW-0067">ATP-binding</keyword>
<dbReference type="Gene3D" id="1.20.1580.10">
    <property type="entry name" value="ABC transporter ATPase like domain"/>
    <property type="match status" value="3"/>
</dbReference>
<keyword evidence="11 18" id="KW-0267">Excision nuclease</keyword>
<dbReference type="EMBL" id="PZFR01000058">
    <property type="protein sequence ID" value="PTI68370.1"/>
    <property type="molecule type" value="Genomic_DNA"/>
</dbReference>
<dbReference type="Gene3D" id="1.10.8.280">
    <property type="entry name" value="ABC transporter ATPase domain-like"/>
    <property type="match status" value="1"/>
</dbReference>
<evidence type="ECO:0000256" key="5">
    <source>
        <dbReference type="ARBA" id="ARBA00022741"/>
    </source>
</evidence>
<dbReference type="PANTHER" id="PTHR43152:SF3">
    <property type="entry name" value="UVRABC SYSTEM PROTEIN A"/>
    <property type="match status" value="1"/>
</dbReference>
<evidence type="ECO:0000313" key="20">
    <source>
        <dbReference type="EMBL" id="PTI68370.1"/>
    </source>
</evidence>
<dbReference type="CDD" id="cd03270">
    <property type="entry name" value="ABC_UvrA_I"/>
    <property type="match status" value="1"/>
</dbReference>
<evidence type="ECO:0000313" key="21">
    <source>
        <dbReference type="Proteomes" id="UP000240859"/>
    </source>
</evidence>
<protein>
    <recommendedName>
        <fullName evidence="16 18">UvrABC system protein A</fullName>
        <shortName evidence="18">UvrA protein</shortName>
    </recommendedName>
    <alternativeName>
        <fullName evidence="17 18">Excinuclease ABC subunit A</fullName>
    </alternativeName>
</protein>
<evidence type="ECO:0000256" key="3">
    <source>
        <dbReference type="ARBA" id="ARBA00022723"/>
    </source>
</evidence>
<dbReference type="InterPro" id="IPR004602">
    <property type="entry name" value="UvrA"/>
</dbReference>
<keyword evidence="3 18" id="KW-0479">Metal-binding</keyword>
<evidence type="ECO:0000256" key="9">
    <source>
        <dbReference type="ARBA" id="ARBA00022833"/>
    </source>
</evidence>
<dbReference type="Gene3D" id="3.30.190.20">
    <property type="match status" value="1"/>
</dbReference>
<evidence type="ECO:0000256" key="16">
    <source>
        <dbReference type="ARBA" id="ARBA00039316"/>
    </source>
</evidence>
<dbReference type="HAMAP" id="MF_00205">
    <property type="entry name" value="UvrA"/>
    <property type="match status" value="1"/>
</dbReference>
<dbReference type="SUPFAM" id="SSF52540">
    <property type="entry name" value="P-loop containing nucleoside triphosphate hydrolases"/>
    <property type="match status" value="2"/>
</dbReference>
<evidence type="ECO:0000256" key="8">
    <source>
        <dbReference type="ARBA" id="ARBA00022771"/>
    </source>
</evidence>
<comment type="subunit">
    <text evidence="18">Forms a heterotetramer with UvrB during the search for lesions.</text>
</comment>
<evidence type="ECO:0000256" key="18">
    <source>
        <dbReference type="HAMAP-Rule" id="MF_00205"/>
    </source>
</evidence>
<dbReference type="InterPro" id="IPR027417">
    <property type="entry name" value="P-loop_NTPase"/>
</dbReference>
<evidence type="ECO:0000256" key="2">
    <source>
        <dbReference type="ARBA" id="ARBA00022490"/>
    </source>
</evidence>
<proteinExistence type="inferred from homology"/>
<evidence type="ECO:0000256" key="17">
    <source>
        <dbReference type="ARBA" id="ARBA00042156"/>
    </source>
</evidence>
<dbReference type="NCBIfam" id="NF001503">
    <property type="entry name" value="PRK00349.1"/>
    <property type="match status" value="1"/>
</dbReference>
<dbReference type="CDD" id="cd03271">
    <property type="entry name" value="ABC_UvrA_II"/>
    <property type="match status" value="1"/>
</dbReference>
<organism evidence="20 21">
    <name type="scientific">Staphylococcus succinus</name>
    <dbReference type="NCBI Taxonomy" id="61015"/>
    <lineage>
        <taxon>Bacteria</taxon>
        <taxon>Bacillati</taxon>
        <taxon>Bacillota</taxon>
        <taxon>Bacilli</taxon>
        <taxon>Bacillales</taxon>
        <taxon>Staphylococcaceae</taxon>
        <taxon>Staphylococcus</taxon>
    </lineage>
</organism>
<dbReference type="PROSITE" id="PS00211">
    <property type="entry name" value="ABC_TRANSPORTER_1"/>
    <property type="match status" value="2"/>
</dbReference>
<evidence type="ECO:0000256" key="7">
    <source>
        <dbReference type="ARBA" id="ARBA00022769"/>
    </source>
</evidence>
<keyword evidence="8 18" id="KW-0863">Zinc-finger</keyword>
<comment type="function">
    <text evidence="18">The UvrABC repair system catalyzes the recognition and processing of DNA lesions. UvrA is an ATPase and a DNA-binding protein. A damage recognition complex composed of 2 UvrA and 2 UvrB subunits scans DNA for abnormalities. When the presence of a lesion has been verified by UvrB, the UvrA molecules dissociate.</text>
</comment>
<feature type="zinc finger region" description="C4-type" evidence="18">
    <location>
        <begin position="252"/>
        <end position="279"/>
    </location>
</feature>
<name>A0ABX5ILP0_9STAP</name>
<keyword evidence="7 18" id="KW-0228">DNA excision</keyword>
<accession>A0ABX5ILP0</accession>
<feature type="domain" description="ABC transporter" evidence="19">
    <location>
        <begin position="598"/>
        <end position="935"/>
    </location>
</feature>
<dbReference type="InterPro" id="IPR041102">
    <property type="entry name" value="UvrA_inter"/>
</dbReference>
<dbReference type="NCBIfam" id="TIGR00630">
    <property type="entry name" value="uvra"/>
    <property type="match status" value="1"/>
</dbReference>
<evidence type="ECO:0000256" key="15">
    <source>
        <dbReference type="ARBA" id="ARBA00038000"/>
    </source>
</evidence>
<evidence type="ECO:0000256" key="13">
    <source>
        <dbReference type="ARBA" id="ARBA00023204"/>
    </source>
</evidence>
<reference evidence="20 21" key="1">
    <citation type="journal article" date="2016" name="Front. Microbiol.">
        <title>Comprehensive Phylogenetic Analysis of Bovine Non-aureus Staphylococci Species Based on Whole-Genome Sequencing.</title>
        <authorList>
            <person name="Naushad S."/>
            <person name="Barkema H.W."/>
            <person name="Luby C."/>
            <person name="Condas L.A."/>
            <person name="Nobrega D.B."/>
            <person name="Carson D.A."/>
            <person name="De Buck J."/>
        </authorList>
    </citation>
    <scope>NUCLEOTIDE SEQUENCE [LARGE SCALE GENOMIC DNA]</scope>
    <source>
        <strain evidence="20 21">SNUC 1084</strain>
    </source>
</reference>
<feature type="binding site" evidence="18">
    <location>
        <begin position="639"/>
        <end position="646"/>
    </location>
    <ligand>
        <name>ATP</name>
        <dbReference type="ChEBI" id="CHEBI:30616"/>
    </ligand>
</feature>
<keyword evidence="14 18" id="KW-0742">SOS response</keyword>
<feature type="domain" description="ABC transporter" evidence="19">
    <location>
        <begin position="322"/>
        <end position="593"/>
    </location>
</feature>
<keyword evidence="2 18" id="KW-0963">Cytoplasm</keyword>
<evidence type="ECO:0000256" key="14">
    <source>
        <dbReference type="ARBA" id="ARBA00023236"/>
    </source>
</evidence>
<evidence type="ECO:0000259" key="19">
    <source>
        <dbReference type="PROSITE" id="PS50893"/>
    </source>
</evidence>
<keyword evidence="21" id="KW-1185">Reference proteome</keyword>
<dbReference type="RefSeq" id="WP_046837213.1">
    <property type="nucleotide sequence ID" value="NZ_CP118976.1"/>
</dbReference>
<dbReference type="Pfam" id="PF17755">
    <property type="entry name" value="UvrA_DNA-bind"/>
    <property type="match status" value="1"/>
</dbReference>
<dbReference type="InterPro" id="IPR003439">
    <property type="entry name" value="ABC_transporter-like_ATP-bd"/>
</dbReference>
<keyword evidence="5 18" id="KW-0547">Nucleotide-binding</keyword>
<dbReference type="InterPro" id="IPR003593">
    <property type="entry name" value="AAA+_ATPase"/>
</dbReference>
<evidence type="ECO:0000256" key="12">
    <source>
        <dbReference type="ARBA" id="ARBA00023125"/>
    </source>
</evidence>
<sequence>MKQPSIVVKGARAHNLKDVDIEIPKDKLIVMTGLSGSGKSSLAFDTIYAEGQRRYVESLSAYARQFLGQMDKPDVDTIEGLSPAISIDQKTTSKNPRSTVATVTEIYDYIRLLYARVGKPFCPNHGIEIESQTVQQMVDRVMQLEERSKIQLLAPVVSHRKGSQEKLIDDISKKGYVRVRVDGEITDVNEVPELDKNKNHTIEVVIDRLVVKEGIEARLADSIETGLNLSEGSLIVDIIDGDELKFSENHACPICGFSIGELEPRMFSFNSPFGACPTCDGLGQKLKVDLDLIVPDKNKTLNEGAIVAWEPTSSDFYPTLLNRVCEVYKINMDKPFKTLTARQKDIILNGSNGKEIEFVFKQRNGTTRKRTMEFEGVINNINRRYHESPSELVREMMSKYMTELPCETCHGKRLSPEALSVYVAGKNIGEIVENSIKTALYHYRHIELSDQDQKIADQILKEIISRLEFLYNVGLEYLTLNRASGSLSGGEAQRIRLATQIGSRLSGVLYVLDEPSIGLHQRDNDRLIDTLKEMRDLGNTLIVVEHDDDTMRAADYLVDVGPGAGEHGGEIVASGTPKQVMNSKKSLTGQYLSGKKRIEVPEVRREITDRKISVKGARSNNLKEIDVDFPLSTMTVVTGVSGSGKSTLVNEVLYKSLAKEINKSKVKPGDCDDIQGIDQLERIIDIDQSPIGRTPRSNPATYTGVFDNIRDIFAQTNEAKVRGYSKGRFSFNVKGGRCEACKGDGIIKIEMHFLPDVYVPCEVCGGSRYNRETLEVTYKGKNISDILAMTAEEATFFFEKVPKIHRKLQTLVDVGLGYVTLGQPATTLSGGEAQRVKLASELHKRSTGRSIYILDEPTTGLHVDDISRLLKVLNKLVENGETVVIIEHNLDVIKMADYIIDLGPEGGDGGGTVVATGTPEDIAEVKESYTGQYLKAVLERDTVKR</sequence>
<comment type="caution">
    <text evidence="20">The sequence shown here is derived from an EMBL/GenBank/DDBJ whole genome shotgun (WGS) entry which is preliminary data.</text>
</comment>
<evidence type="ECO:0000256" key="6">
    <source>
        <dbReference type="ARBA" id="ARBA00022763"/>
    </source>
</evidence>
<dbReference type="PROSITE" id="PS50893">
    <property type="entry name" value="ABC_TRANSPORTER_2"/>
    <property type="match status" value="2"/>
</dbReference>
<dbReference type="GeneID" id="93721182"/>
<comment type="similarity">
    <text evidence="15 18">Belongs to the ABC transporter superfamily. UvrA family.</text>
</comment>
<feature type="zinc finger region" description="C4-type" evidence="18">
    <location>
        <begin position="738"/>
        <end position="764"/>
    </location>
</feature>
<evidence type="ECO:0000256" key="10">
    <source>
        <dbReference type="ARBA" id="ARBA00022840"/>
    </source>
</evidence>
<evidence type="ECO:0000256" key="1">
    <source>
        <dbReference type="ARBA" id="ARBA00004496"/>
    </source>
</evidence>
<dbReference type="Pfam" id="PF17760">
    <property type="entry name" value="UvrA_inter"/>
    <property type="match status" value="1"/>
</dbReference>
<keyword evidence="13 18" id="KW-0234">DNA repair</keyword>
<dbReference type="Gene3D" id="3.40.50.300">
    <property type="entry name" value="P-loop containing nucleotide triphosphate hydrolases"/>
    <property type="match status" value="3"/>
</dbReference>
<keyword evidence="4 18" id="KW-0677">Repeat</keyword>
<dbReference type="PANTHER" id="PTHR43152">
    <property type="entry name" value="UVRABC SYSTEM PROTEIN A"/>
    <property type="match status" value="1"/>
</dbReference>
<keyword evidence="12 18" id="KW-0238">DNA-binding</keyword>
<evidence type="ECO:0000256" key="4">
    <source>
        <dbReference type="ARBA" id="ARBA00022737"/>
    </source>
</evidence>
<dbReference type="InterPro" id="IPR017871">
    <property type="entry name" value="ABC_transporter-like_CS"/>
</dbReference>
<comment type="subcellular location">
    <subcellularLocation>
        <location evidence="1 18">Cytoplasm</location>
    </subcellularLocation>
</comment>
<keyword evidence="6 18" id="KW-0227">DNA damage</keyword>
<evidence type="ECO:0000256" key="11">
    <source>
        <dbReference type="ARBA" id="ARBA00022881"/>
    </source>
</evidence>
<dbReference type="SMART" id="SM00382">
    <property type="entry name" value="AAA"/>
    <property type="match status" value="1"/>
</dbReference>
<gene>
    <name evidence="18" type="primary">uvrA</name>
    <name evidence="20" type="ORF">BU057_09145</name>
</gene>
<feature type="binding site" evidence="18">
    <location>
        <begin position="33"/>
        <end position="40"/>
    </location>
    <ligand>
        <name>ATP</name>
        <dbReference type="ChEBI" id="CHEBI:30616"/>
    </ligand>
</feature>
<dbReference type="InterPro" id="IPR041552">
    <property type="entry name" value="UvrA_DNA-bd"/>
</dbReference>
<dbReference type="Proteomes" id="UP000240859">
    <property type="component" value="Unassembled WGS sequence"/>
</dbReference>